<dbReference type="InterPro" id="IPR025497">
    <property type="entry name" value="PatA-like_N"/>
</dbReference>
<dbReference type="OrthoDB" id="148348at2"/>
<keyword evidence="3" id="KW-1185">Reference proteome</keyword>
<dbReference type="STRING" id="479434.Sthe_2744"/>
<proteinExistence type="predicted"/>
<organism evidence="2 3">
    <name type="scientific">Sphaerobacter thermophilus (strain ATCC 49802 / DSM 20745 / KCCM 41009 / NCIMB 13125 / S 6022)</name>
    <dbReference type="NCBI Taxonomy" id="479434"/>
    <lineage>
        <taxon>Bacteria</taxon>
        <taxon>Pseudomonadati</taxon>
        <taxon>Thermomicrobiota</taxon>
        <taxon>Thermomicrobia</taxon>
        <taxon>Sphaerobacterales</taxon>
        <taxon>Sphaerobacterineae</taxon>
        <taxon>Sphaerobacteraceae</taxon>
        <taxon>Sphaerobacter</taxon>
    </lineage>
</organism>
<dbReference type="PANTHER" id="PTHR36304">
    <property type="entry name" value="DOMAIN GTPASE-ACTIVATING PROTEIN, PUTATIVE-RELATED-RELATED"/>
    <property type="match status" value="1"/>
</dbReference>
<evidence type="ECO:0000313" key="2">
    <source>
        <dbReference type="EMBL" id="ACZ40158.1"/>
    </source>
</evidence>
<dbReference type="Proteomes" id="UP000002027">
    <property type="component" value="Chromosome 2"/>
</dbReference>
<name>D1C8L5_SPHTD</name>
<dbReference type="InParanoid" id="D1C8L5"/>
<dbReference type="EMBL" id="CP001824">
    <property type="protein sequence ID" value="ACZ40158.1"/>
    <property type="molecule type" value="Genomic_DNA"/>
</dbReference>
<evidence type="ECO:0000259" key="1">
    <source>
        <dbReference type="Pfam" id="PF14332"/>
    </source>
</evidence>
<dbReference type="eggNOG" id="COG0457">
    <property type="taxonomic scope" value="Bacteria"/>
</dbReference>
<protein>
    <recommendedName>
        <fullName evidence="1">PatA-like N-terminal domain-containing protein</fullName>
    </recommendedName>
</protein>
<reference evidence="2 3" key="2">
    <citation type="journal article" date="2010" name="Stand. Genomic Sci.">
        <title>Complete genome sequence of Desulfohalobium retbaense type strain (HR(100)).</title>
        <authorList>
            <person name="Spring S."/>
            <person name="Nolan M."/>
            <person name="Lapidus A."/>
            <person name="Glavina Del Rio T."/>
            <person name="Copeland A."/>
            <person name="Tice H."/>
            <person name="Cheng J.F."/>
            <person name="Lucas S."/>
            <person name="Land M."/>
            <person name="Chen F."/>
            <person name="Bruce D."/>
            <person name="Goodwin L."/>
            <person name="Pitluck S."/>
            <person name="Ivanova N."/>
            <person name="Mavromatis K."/>
            <person name="Mikhailova N."/>
            <person name="Pati A."/>
            <person name="Chen A."/>
            <person name="Palaniappan K."/>
            <person name="Hauser L."/>
            <person name="Chang Y.J."/>
            <person name="Jeffries C.D."/>
            <person name="Munk C."/>
            <person name="Kiss H."/>
            <person name="Chain P."/>
            <person name="Han C."/>
            <person name="Brettin T."/>
            <person name="Detter J.C."/>
            <person name="Schuler E."/>
            <person name="Goker M."/>
            <person name="Rohde M."/>
            <person name="Bristow J."/>
            <person name="Eisen J.A."/>
            <person name="Markowitz V."/>
            <person name="Hugenholtz P."/>
            <person name="Kyrpides N.C."/>
            <person name="Klenk H.P."/>
        </authorList>
    </citation>
    <scope>NUCLEOTIDE SEQUENCE [LARGE SCALE GENOMIC DNA]</scope>
    <source>
        <strain evidence="3">ATCC 49802 / DSM 20745 / S 6022</strain>
    </source>
</reference>
<sequence length="379" mass="43235">MFTPYQARPADDMELDLQGRLGVFTLSDLFQMLSFTQKTGILTLIQGWNTRTITFEDGRVSYVAAGSRLPTMTELLARLGKLTREHVVALRQRGLYSEEAIVKHLRETNAITNDDIRACEEQLLEISIYTLFLWRNCYFTFKAGEVVREGGVPVAIDSMRLIIEGTRRVDEWIQLSPVVPSVYMIFRRRAQQPEAAPPEELQGVFRLVDGHRDVVTIAREAGLTQFETARALYLLATQGYIEAIPPNKAKVIELFNLAVESIYLKLVLFDHARVALEFENQLNRFAVENRLKVRMAAGKVIISDQNTPISPTELVDLYKLFIAIQNNKFSKMFDPVVAQGLMEGLYRHTDAEFQQMMRMYEFIEIEGLLLRDMMAGAPA</sequence>
<dbReference type="AlphaFoldDB" id="D1C8L5"/>
<dbReference type="KEGG" id="sti:Sthe_2744"/>
<accession>D1C8L5</accession>
<dbReference type="Pfam" id="PF14332">
    <property type="entry name" value="DUF4388"/>
    <property type="match status" value="1"/>
</dbReference>
<dbReference type="HOGENOM" id="CLU_729377_0_0_0"/>
<dbReference type="RefSeq" id="WP_012873196.1">
    <property type="nucleotide sequence ID" value="NC_013524.1"/>
</dbReference>
<reference evidence="3" key="1">
    <citation type="submission" date="2009-11" db="EMBL/GenBank/DDBJ databases">
        <title>The complete chromosome 2 of Sphaerobacter thermophilus DSM 20745.</title>
        <authorList>
            <person name="Lucas S."/>
            <person name="Copeland A."/>
            <person name="Lapidus A."/>
            <person name="Glavina del Rio T."/>
            <person name="Dalin E."/>
            <person name="Tice H."/>
            <person name="Bruce D."/>
            <person name="Goodwin L."/>
            <person name="Pitluck S."/>
            <person name="Kyrpides N."/>
            <person name="Mavromatis K."/>
            <person name="Ivanova N."/>
            <person name="Mikhailova N."/>
            <person name="LaButti K.M."/>
            <person name="Clum A."/>
            <person name="Sun H.I."/>
            <person name="Brettin T."/>
            <person name="Detter J.C."/>
            <person name="Han C."/>
            <person name="Larimer F."/>
            <person name="Land M."/>
            <person name="Hauser L."/>
            <person name="Markowitz V."/>
            <person name="Cheng J.F."/>
            <person name="Hugenholtz P."/>
            <person name="Woyke T."/>
            <person name="Wu D."/>
            <person name="Steenblock K."/>
            <person name="Schneider S."/>
            <person name="Pukall R."/>
            <person name="Goeker M."/>
            <person name="Klenk H.P."/>
            <person name="Eisen J.A."/>
        </authorList>
    </citation>
    <scope>NUCLEOTIDE SEQUENCE [LARGE SCALE GENOMIC DNA]</scope>
    <source>
        <strain evidence="3">ATCC 49802 / DSM 20745 / S 6022</strain>
    </source>
</reference>
<gene>
    <name evidence="2" type="ordered locus">Sthe_2744</name>
</gene>
<feature type="domain" description="PatA-like N-terminal" evidence="1">
    <location>
        <begin position="18"/>
        <end position="172"/>
    </location>
</feature>
<dbReference type="PANTHER" id="PTHR36304:SF4">
    <property type="entry name" value="DUF4388 DOMAIN-CONTAINING PROTEIN"/>
    <property type="match status" value="1"/>
</dbReference>
<evidence type="ECO:0000313" key="3">
    <source>
        <dbReference type="Proteomes" id="UP000002027"/>
    </source>
</evidence>